<keyword evidence="1" id="KW-0863">Zinc-finger</keyword>
<comment type="caution">
    <text evidence="4">The sequence shown here is derived from an EMBL/GenBank/DDBJ whole genome shotgun (WGS) entry which is preliminary data.</text>
</comment>
<dbReference type="InterPro" id="IPR001878">
    <property type="entry name" value="Znf_CCHC"/>
</dbReference>
<feature type="region of interest" description="Disordered" evidence="2">
    <location>
        <begin position="675"/>
        <end position="708"/>
    </location>
</feature>
<feature type="compositionally biased region" description="Polar residues" evidence="2">
    <location>
        <begin position="692"/>
        <end position="707"/>
    </location>
</feature>
<evidence type="ECO:0000256" key="2">
    <source>
        <dbReference type="SAM" id="MobiDB-lite"/>
    </source>
</evidence>
<organism evidence="4 5">
    <name type="scientific">Exocentrus adspersus</name>
    <dbReference type="NCBI Taxonomy" id="1586481"/>
    <lineage>
        <taxon>Eukaryota</taxon>
        <taxon>Metazoa</taxon>
        <taxon>Ecdysozoa</taxon>
        <taxon>Arthropoda</taxon>
        <taxon>Hexapoda</taxon>
        <taxon>Insecta</taxon>
        <taxon>Pterygota</taxon>
        <taxon>Neoptera</taxon>
        <taxon>Endopterygota</taxon>
        <taxon>Coleoptera</taxon>
        <taxon>Polyphaga</taxon>
        <taxon>Cucujiformia</taxon>
        <taxon>Chrysomeloidea</taxon>
        <taxon>Cerambycidae</taxon>
        <taxon>Lamiinae</taxon>
        <taxon>Acanthocinini</taxon>
        <taxon>Exocentrus</taxon>
    </lineage>
</organism>
<dbReference type="Proteomes" id="UP001159042">
    <property type="component" value="Unassembled WGS sequence"/>
</dbReference>
<evidence type="ECO:0000313" key="4">
    <source>
        <dbReference type="EMBL" id="KAJ8917004.1"/>
    </source>
</evidence>
<keyword evidence="1" id="KW-0862">Zinc</keyword>
<evidence type="ECO:0000313" key="5">
    <source>
        <dbReference type="Proteomes" id="UP001159042"/>
    </source>
</evidence>
<reference evidence="4 5" key="1">
    <citation type="journal article" date="2023" name="Insect Mol. Biol.">
        <title>Genome sequencing provides insights into the evolution of gene families encoding plant cell wall-degrading enzymes in longhorned beetles.</title>
        <authorList>
            <person name="Shin N.R."/>
            <person name="Okamura Y."/>
            <person name="Kirsch R."/>
            <person name="Pauchet Y."/>
        </authorList>
    </citation>
    <scope>NUCLEOTIDE SEQUENCE [LARGE SCALE GENOMIC DNA]</scope>
    <source>
        <strain evidence="4">EAD_L_NR</strain>
    </source>
</reference>
<dbReference type="EMBL" id="JANEYG010000036">
    <property type="protein sequence ID" value="KAJ8917004.1"/>
    <property type="molecule type" value="Genomic_DNA"/>
</dbReference>
<dbReference type="PROSITE" id="PS50158">
    <property type="entry name" value="ZF_CCHC"/>
    <property type="match status" value="1"/>
</dbReference>
<proteinExistence type="predicted"/>
<dbReference type="GO" id="GO:0008270">
    <property type="term" value="F:zinc ion binding"/>
    <property type="evidence" value="ECO:0007669"/>
    <property type="project" value="UniProtKB-KW"/>
</dbReference>
<accession>A0AAV8VRZ1</accession>
<feature type="domain" description="CCHC-type" evidence="3">
    <location>
        <begin position="630"/>
        <end position="645"/>
    </location>
</feature>
<gene>
    <name evidence="4" type="ORF">NQ315_012921</name>
</gene>
<evidence type="ECO:0000259" key="3">
    <source>
        <dbReference type="PROSITE" id="PS50158"/>
    </source>
</evidence>
<evidence type="ECO:0000256" key="1">
    <source>
        <dbReference type="PROSITE-ProRule" id="PRU00047"/>
    </source>
</evidence>
<name>A0AAV8VRZ1_9CUCU</name>
<keyword evidence="1" id="KW-0479">Metal-binding</keyword>
<feature type="region of interest" description="Disordered" evidence="2">
    <location>
        <begin position="140"/>
        <end position="179"/>
    </location>
</feature>
<protein>
    <recommendedName>
        <fullName evidence="3">CCHC-type domain-containing protein</fullName>
    </recommendedName>
</protein>
<sequence length="808" mass="91560">MFITMAERSGTVGRHSSFGTYTHRIGKAANENCRYCGERDSPAHAIFECARELETRRRVEIEIGGDFDQGLVIGSMCRSKRVWGEYIAFSTEWASPGELLFTSSRLVGTIMDNNSNEKEKEKDIWITEGENDGGNAMAIGAEDGNDTSQAKSGHKDEAQPNPFARRARLSRSPTMQRGRTVSLSELQIIEIAEGDTKRGSKRRALGSREMDARTPEEDIVSKLLKQVRHLGKFCKENVNVHREIKKLASELNLTALSCVDVDRRNKRALADTEKEWDTLKEVQCRMWPNKIFRSAVIEVGSPKGPGKEADELMIYEHDSVDGPNTGIRRAYENRYYELRNFEGRFNQIKIRTSVVGAGGEPAPTGTERSIYRAEIGGPEDWFEVLTKVRERILIDGRVKLTLFPPADDKYRKLTRKMAEVIFRNTSIKCIIYVKEPSDGMGSKNSDKERGSRIEETEALIVEKDGDSYAEALKMVRRSVKADIKAANAIRYIRKSKDGKMIILLDKTEPALLKEVRRNIEAGTQFKTKEGSRRKGKPCTLYVRDLDEITSKEEVEEALKKTVGLDAGKDIFKIGDLRPYRSGNQAVTIQLPGDKAKELLSTGRIKIGLNWCQIQERIDECKSDTDLSEACRKCSKSGHREAECDQEAFCPLCKKLGHSVNAGKCSAFQRALDEEKSKRKGKSNVGKGEPQEEANQTQSGTNSITPQRCTDEMKTAFHRSTVSNRRDITEVPYWWSDNIAEARRTCTAARRAVLRASSDPEETRQQKLEFYKEKKTVMRRPIRAAKREAWKLDEDIWSDGYRLVKQQFQ</sequence>
<dbReference type="GO" id="GO:0003676">
    <property type="term" value="F:nucleic acid binding"/>
    <property type="evidence" value="ECO:0007669"/>
    <property type="project" value="InterPro"/>
</dbReference>
<keyword evidence="5" id="KW-1185">Reference proteome</keyword>
<dbReference type="AlphaFoldDB" id="A0AAV8VRZ1"/>